<dbReference type="Proteomes" id="UP001597453">
    <property type="component" value="Unassembled WGS sequence"/>
</dbReference>
<keyword evidence="2" id="KW-1185">Reference proteome</keyword>
<evidence type="ECO:0000313" key="1">
    <source>
        <dbReference type="EMBL" id="MFD2674083.1"/>
    </source>
</evidence>
<comment type="caution">
    <text evidence="1">The sequence shown here is derived from an EMBL/GenBank/DDBJ whole genome shotgun (WGS) entry which is preliminary data.</text>
</comment>
<protein>
    <submittedName>
        <fullName evidence="1">Uncharacterized protein</fullName>
    </submittedName>
</protein>
<dbReference type="RefSeq" id="WP_159421318.1">
    <property type="nucleotide sequence ID" value="NZ_JBHUNF010000001.1"/>
</dbReference>
<gene>
    <name evidence="1" type="ORF">ACFSUQ_02015</name>
</gene>
<name>A0ABW5RGB4_9MICO</name>
<proteinExistence type="predicted"/>
<evidence type="ECO:0000313" key="2">
    <source>
        <dbReference type="Proteomes" id="UP001597453"/>
    </source>
</evidence>
<reference evidence="2" key="1">
    <citation type="journal article" date="2019" name="Int. J. Syst. Evol. Microbiol.">
        <title>The Global Catalogue of Microorganisms (GCM) 10K type strain sequencing project: providing services to taxonomists for standard genome sequencing and annotation.</title>
        <authorList>
            <consortium name="The Broad Institute Genomics Platform"/>
            <consortium name="The Broad Institute Genome Sequencing Center for Infectious Disease"/>
            <person name="Wu L."/>
            <person name="Ma J."/>
        </authorList>
    </citation>
    <scope>NUCLEOTIDE SEQUENCE [LARGE SCALE GENOMIC DNA]</scope>
    <source>
        <strain evidence="2">TISTR 1511</strain>
    </source>
</reference>
<sequence length="63" mass="6745">MSHLFRIGTDAVWRGLTGMCAVTVAIVSDRFAGWALELGLESRAGEFPSGDLARLRAEASYAS</sequence>
<organism evidence="1 2">
    <name type="scientific">Gulosibacter bifidus</name>
    <dbReference type="NCBI Taxonomy" id="272239"/>
    <lineage>
        <taxon>Bacteria</taxon>
        <taxon>Bacillati</taxon>
        <taxon>Actinomycetota</taxon>
        <taxon>Actinomycetes</taxon>
        <taxon>Micrococcales</taxon>
        <taxon>Microbacteriaceae</taxon>
        <taxon>Gulosibacter</taxon>
    </lineage>
</organism>
<dbReference type="EMBL" id="JBHUNF010000001">
    <property type="protein sequence ID" value="MFD2674083.1"/>
    <property type="molecule type" value="Genomic_DNA"/>
</dbReference>
<accession>A0ABW5RGB4</accession>